<gene>
    <name evidence="1" type="ORF">ASPCAL11023</name>
</gene>
<evidence type="ECO:0000313" key="2">
    <source>
        <dbReference type="Proteomes" id="UP000054771"/>
    </source>
</evidence>
<accession>A0A0U5GAA0</accession>
<reference evidence="2" key="1">
    <citation type="journal article" date="2016" name="Genome Announc.">
        <title>Draft genome sequences of fungus Aspergillus calidoustus.</title>
        <authorList>
            <person name="Horn F."/>
            <person name="Linde J."/>
            <person name="Mattern D.J."/>
            <person name="Walther G."/>
            <person name="Guthke R."/>
            <person name="Scherlach K."/>
            <person name="Martin K."/>
            <person name="Brakhage A.A."/>
            <person name="Petzke L."/>
            <person name="Valiante V."/>
        </authorList>
    </citation>
    <scope>NUCLEOTIDE SEQUENCE [LARGE SCALE GENOMIC DNA]</scope>
    <source>
        <strain evidence="2">SF006504</strain>
    </source>
</reference>
<organism evidence="1 2">
    <name type="scientific">Aspergillus calidoustus</name>
    <dbReference type="NCBI Taxonomy" id="454130"/>
    <lineage>
        <taxon>Eukaryota</taxon>
        <taxon>Fungi</taxon>
        <taxon>Dikarya</taxon>
        <taxon>Ascomycota</taxon>
        <taxon>Pezizomycotina</taxon>
        <taxon>Eurotiomycetes</taxon>
        <taxon>Eurotiomycetidae</taxon>
        <taxon>Eurotiales</taxon>
        <taxon>Aspergillaceae</taxon>
        <taxon>Aspergillus</taxon>
        <taxon>Aspergillus subgen. Nidulantes</taxon>
    </lineage>
</organism>
<evidence type="ECO:0000313" key="1">
    <source>
        <dbReference type="EMBL" id="CEL07869.1"/>
    </source>
</evidence>
<sequence length="279" mass="31986">MIRGERLALMLPSKAVLRLGGSFKRSDFETWWGYLYIKGNRCHQGLIKNDIYKLSINPFLLERQGEYEKAIDSHKKAIEVLSMAAEKFKKSSSVRKINRKMFERQVGLHRERLSYLESLKSKGSFDGIILPPTALDVSQELQREDEDNSPWTLSQLQKALHEYKKQEDSATTEPPSHLKPFLNATDSTKIPFFAPTLLSAAETVTYRLSHSSELLELGVRSHWWLVKDSTNKHTLYAVQAVWSQDVPIVEAILRRAGEFLPQMGGIGIRIRKMKEVPFV</sequence>
<dbReference type="AlphaFoldDB" id="A0A0U5GAA0"/>
<dbReference type="EMBL" id="CDMC01000010">
    <property type="protein sequence ID" value="CEL07869.1"/>
    <property type="molecule type" value="Genomic_DNA"/>
</dbReference>
<name>A0A0U5GAA0_ASPCI</name>
<protein>
    <submittedName>
        <fullName evidence="1">Uncharacterized protein</fullName>
    </submittedName>
</protein>
<dbReference type="Gene3D" id="1.20.58.80">
    <property type="entry name" value="Phosphotransferase system, lactose/cellobiose-type IIA subunit"/>
    <property type="match status" value="1"/>
</dbReference>
<keyword evidence="2" id="KW-1185">Reference proteome</keyword>
<dbReference type="STRING" id="454130.A0A0U5GAA0"/>
<dbReference type="Proteomes" id="UP000054771">
    <property type="component" value="Unassembled WGS sequence"/>
</dbReference>
<proteinExistence type="predicted"/>
<dbReference type="OrthoDB" id="5120991at2759"/>
<dbReference type="OMA" id="YAVQAVW"/>